<accession>A0ABV5DQP5</accession>
<feature type="transmembrane region" description="Helical" evidence="2">
    <location>
        <begin position="110"/>
        <end position="129"/>
    </location>
</feature>
<evidence type="ECO:0008006" key="5">
    <source>
        <dbReference type="Google" id="ProtNLM"/>
    </source>
</evidence>
<evidence type="ECO:0000313" key="3">
    <source>
        <dbReference type="EMBL" id="MFB8766911.1"/>
    </source>
</evidence>
<gene>
    <name evidence="3" type="ORF">VSQ78_04290</name>
</gene>
<evidence type="ECO:0000256" key="1">
    <source>
        <dbReference type="SAM" id="MobiDB-lite"/>
    </source>
</evidence>
<keyword evidence="2" id="KW-1133">Transmembrane helix</keyword>
<evidence type="ECO:0000313" key="4">
    <source>
        <dbReference type="Proteomes" id="UP001585053"/>
    </source>
</evidence>
<organism evidence="3 4">
    <name type="scientific">Nocardiopsis alba</name>
    <dbReference type="NCBI Taxonomy" id="53437"/>
    <lineage>
        <taxon>Bacteria</taxon>
        <taxon>Bacillati</taxon>
        <taxon>Actinomycetota</taxon>
        <taxon>Actinomycetes</taxon>
        <taxon>Streptosporangiales</taxon>
        <taxon>Nocardiopsidaceae</taxon>
        <taxon>Nocardiopsis</taxon>
    </lineage>
</organism>
<comment type="caution">
    <text evidence="3">The sequence shown here is derived from an EMBL/GenBank/DDBJ whole genome shotgun (WGS) entry which is preliminary data.</text>
</comment>
<dbReference type="RefSeq" id="WP_376736835.1">
    <property type="nucleotide sequence ID" value="NZ_JAYMRS010000001.1"/>
</dbReference>
<protein>
    <recommendedName>
        <fullName evidence="5">Integral membrane protein</fullName>
    </recommendedName>
</protein>
<keyword evidence="2" id="KW-0472">Membrane</keyword>
<evidence type="ECO:0000256" key="2">
    <source>
        <dbReference type="SAM" id="Phobius"/>
    </source>
</evidence>
<feature type="transmembrane region" description="Helical" evidence="2">
    <location>
        <begin position="12"/>
        <end position="35"/>
    </location>
</feature>
<sequence length="160" mass="16715">MTHTRITPPTRSILVGAMADGAFKVALGVAFLGGAARLGELLGVTSWLMALSGVALLIGGGVEIGYVRRRSTRTSTRLMAAYDGGWTVAAIVGLMLAWRGGDMGGEVWVGYQVVAPLAFAALLIAATPLPASDTSPSEKPGRDRPRKHSPSGNSMETHER</sequence>
<keyword evidence="4" id="KW-1185">Reference proteome</keyword>
<feature type="transmembrane region" description="Helical" evidence="2">
    <location>
        <begin position="79"/>
        <end position="98"/>
    </location>
</feature>
<proteinExistence type="predicted"/>
<feature type="compositionally biased region" description="Polar residues" evidence="1">
    <location>
        <begin position="150"/>
        <end position="160"/>
    </location>
</feature>
<dbReference type="Proteomes" id="UP001585053">
    <property type="component" value="Unassembled WGS sequence"/>
</dbReference>
<dbReference type="EMBL" id="JAYMRS010000001">
    <property type="protein sequence ID" value="MFB8766911.1"/>
    <property type="molecule type" value="Genomic_DNA"/>
</dbReference>
<feature type="region of interest" description="Disordered" evidence="1">
    <location>
        <begin position="130"/>
        <end position="160"/>
    </location>
</feature>
<feature type="transmembrane region" description="Helical" evidence="2">
    <location>
        <begin position="47"/>
        <end position="67"/>
    </location>
</feature>
<name>A0ABV5DQP5_9ACTN</name>
<keyword evidence="2" id="KW-0812">Transmembrane</keyword>
<reference evidence="3 4" key="1">
    <citation type="submission" date="2024-01" db="EMBL/GenBank/DDBJ databases">
        <title>Genome mining of biosynthetic gene clusters to explore secondary metabolites of Streptomyces sp.</title>
        <authorList>
            <person name="Baig A."/>
            <person name="Ajitkumar Shintre N."/>
            <person name="Kumar H."/>
            <person name="Anbarasu A."/>
            <person name="Ramaiah S."/>
        </authorList>
    </citation>
    <scope>NUCLEOTIDE SEQUENCE [LARGE SCALE GENOMIC DNA]</scope>
    <source>
        <strain evidence="3 4">A01</strain>
    </source>
</reference>